<proteinExistence type="predicted"/>
<dbReference type="AlphaFoldDB" id="A0A6V7QKA7"/>
<sequence>MVGERRRPATRRGLRYEREADWSRDHITGGLNSVLEQRFQLPKRPLELLRIPTFDNPKMKNAPLPRRSEDEPWTIGHIVRKHTTAPPTYKNTYRDALLSPAPPAISHLHSPLRSLPSFGRPSFAGKCLRCLGRDHRVSTCRDPIWCRRCFKLGHFARYCMNQLPMNVYRAMRARPTYLSAFVPLSEDFFARQKRRHNAVVVDMASPANLGHFPRTPLHSASPTVLGDTHRISMSPATANETSSSSCQNRTIAALVGGFSHFIRADDFSTHMVDLTGYRYLVAVNHLHDIPEDIEISFGDLSTSVLIQLER</sequence>
<name>A0A6V7QKA7_ANACO</name>
<organism evidence="2">
    <name type="scientific">Ananas comosus var. bracteatus</name>
    <name type="common">red pineapple</name>
    <dbReference type="NCBI Taxonomy" id="296719"/>
    <lineage>
        <taxon>Eukaryota</taxon>
        <taxon>Viridiplantae</taxon>
        <taxon>Streptophyta</taxon>
        <taxon>Embryophyta</taxon>
        <taxon>Tracheophyta</taxon>
        <taxon>Spermatophyta</taxon>
        <taxon>Magnoliopsida</taxon>
        <taxon>Liliopsida</taxon>
        <taxon>Poales</taxon>
        <taxon>Bromeliaceae</taxon>
        <taxon>Bromelioideae</taxon>
        <taxon>Ananas</taxon>
    </lineage>
</organism>
<evidence type="ECO:0000259" key="1">
    <source>
        <dbReference type="SMART" id="SM00343"/>
    </source>
</evidence>
<feature type="domain" description="CCHC-type" evidence="1">
    <location>
        <begin position="126"/>
        <end position="142"/>
    </location>
</feature>
<accession>A0A6V7QKA7</accession>
<dbReference type="SMART" id="SM00343">
    <property type="entry name" value="ZnF_C2HC"/>
    <property type="match status" value="2"/>
</dbReference>
<protein>
    <recommendedName>
        <fullName evidence="1">CCHC-type domain-containing protein</fullName>
    </recommendedName>
</protein>
<reference evidence="2" key="1">
    <citation type="submission" date="2020-07" db="EMBL/GenBank/DDBJ databases">
        <authorList>
            <person name="Lin J."/>
        </authorList>
    </citation>
    <scope>NUCLEOTIDE SEQUENCE</scope>
</reference>
<evidence type="ECO:0000313" key="2">
    <source>
        <dbReference type="EMBL" id="CAD1843468.1"/>
    </source>
</evidence>
<dbReference type="GO" id="GO:0008270">
    <property type="term" value="F:zinc ion binding"/>
    <property type="evidence" value="ECO:0007669"/>
    <property type="project" value="InterPro"/>
</dbReference>
<dbReference type="SUPFAM" id="SSF57756">
    <property type="entry name" value="Retrovirus zinc finger-like domains"/>
    <property type="match status" value="1"/>
</dbReference>
<gene>
    <name evidence="2" type="ORF">CB5_LOCUS26679</name>
</gene>
<dbReference type="EMBL" id="LR862136">
    <property type="protein sequence ID" value="CAD1843468.1"/>
    <property type="molecule type" value="Genomic_DNA"/>
</dbReference>
<dbReference type="InterPro" id="IPR001878">
    <property type="entry name" value="Znf_CCHC"/>
</dbReference>
<feature type="domain" description="CCHC-type" evidence="1">
    <location>
        <begin position="145"/>
        <end position="161"/>
    </location>
</feature>
<dbReference type="GO" id="GO:0003676">
    <property type="term" value="F:nucleic acid binding"/>
    <property type="evidence" value="ECO:0007669"/>
    <property type="project" value="InterPro"/>
</dbReference>
<dbReference type="Gene3D" id="4.10.60.10">
    <property type="entry name" value="Zinc finger, CCHC-type"/>
    <property type="match status" value="1"/>
</dbReference>
<dbReference type="InterPro" id="IPR036875">
    <property type="entry name" value="Znf_CCHC_sf"/>
</dbReference>